<reference evidence="2" key="2">
    <citation type="submission" date="2023-05" db="EMBL/GenBank/DDBJ databases">
        <authorList>
            <consortium name="Lawrence Berkeley National Laboratory"/>
            <person name="Steindorff A."/>
            <person name="Hensen N."/>
            <person name="Bonometti L."/>
            <person name="Westerberg I."/>
            <person name="Brannstrom I.O."/>
            <person name="Guillou S."/>
            <person name="Cros-Aarteil S."/>
            <person name="Calhoun S."/>
            <person name="Haridas S."/>
            <person name="Kuo A."/>
            <person name="Mondo S."/>
            <person name="Pangilinan J."/>
            <person name="Riley R."/>
            <person name="Labutti K."/>
            <person name="Andreopoulos B."/>
            <person name="Lipzen A."/>
            <person name="Chen C."/>
            <person name="Yanf M."/>
            <person name="Daum C."/>
            <person name="Ng V."/>
            <person name="Clum A."/>
            <person name="Ohm R."/>
            <person name="Martin F."/>
            <person name="Silar P."/>
            <person name="Natvig D."/>
            <person name="Lalanne C."/>
            <person name="Gautier V."/>
            <person name="Ament-Velasquez S.L."/>
            <person name="Kruys A."/>
            <person name="Hutchinson M.I."/>
            <person name="Powell A.J."/>
            <person name="Barry K."/>
            <person name="Miller A.N."/>
            <person name="Grigoriev I.V."/>
            <person name="Debuchy R."/>
            <person name="Gladieux P."/>
            <person name="Thoren M.H."/>
            <person name="Johannesson H."/>
        </authorList>
    </citation>
    <scope>NUCLEOTIDE SEQUENCE</scope>
    <source>
        <strain evidence="2">PSN243</strain>
    </source>
</reference>
<keyword evidence="1" id="KW-0472">Membrane</keyword>
<dbReference type="EMBL" id="MU865947">
    <property type="protein sequence ID" value="KAK4447794.1"/>
    <property type="molecule type" value="Genomic_DNA"/>
</dbReference>
<keyword evidence="1" id="KW-0812">Transmembrane</keyword>
<dbReference type="Proteomes" id="UP001321760">
    <property type="component" value="Unassembled WGS sequence"/>
</dbReference>
<evidence type="ECO:0000313" key="2">
    <source>
        <dbReference type="EMBL" id="KAK4447794.1"/>
    </source>
</evidence>
<reference evidence="2" key="1">
    <citation type="journal article" date="2023" name="Mol. Phylogenet. Evol.">
        <title>Genome-scale phylogeny and comparative genomics of the fungal order Sordariales.</title>
        <authorList>
            <person name="Hensen N."/>
            <person name="Bonometti L."/>
            <person name="Westerberg I."/>
            <person name="Brannstrom I.O."/>
            <person name="Guillou S."/>
            <person name="Cros-Aarteil S."/>
            <person name="Calhoun S."/>
            <person name="Haridas S."/>
            <person name="Kuo A."/>
            <person name="Mondo S."/>
            <person name="Pangilinan J."/>
            <person name="Riley R."/>
            <person name="LaButti K."/>
            <person name="Andreopoulos B."/>
            <person name="Lipzen A."/>
            <person name="Chen C."/>
            <person name="Yan M."/>
            <person name="Daum C."/>
            <person name="Ng V."/>
            <person name="Clum A."/>
            <person name="Steindorff A."/>
            <person name="Ohm R.A."/>
            <person name="Martin F."/>
            <person name="Silar P."/>
            <person name="Natvig D.O."/>
            <person name="Lalanne C."/>
            <person name="Gautier V."/>
            <person name="Ament-Velasquez S.L."/>
            <person name="Kruys A."/>
            <person name="Hutchinson M.I."/>
            <person name="Powell A.J."/>
            <person name="Barry K."/>
            <person name="Miller A.N."/>
            <person name="Grigoriev I.V."/>
            <person name="Debuchy R."/>
            <person name="Gladieux P."/>
            <person name="Hiltunen Thoren M."/>
            <person name="Johannesson H."/>
        </authorList>
    </citation>
    <scope>NUCLEOTIDE SEQUENCE</scope>
    <source>
        <strain evidence="2">PSN243</strain>
    </source>
</reference>
<sequence>MGVGAANRLAPVWPKLRRAVASRQALVVAVAFGAVWVLCLQLSVFSSWGPPLGFVDIPGLRKGPKRMTSAYNTLPPLPERIACYGPRGRLLSDSPDDELREDEFSMPYPMPFTGSHEALGLDVTWMSAEGRYAAYGYGEEKETYNRSKVDWDKVDWGKLQNDCFARNKMRFPSAAKRFDNPLEILRFGFRNDSHIPEVRQWHEFNQTQRTALVIRAWRGYDYRPEDMRHIRSLITESALRSGGEYQVVLLVDMRESEENIFSSPEAYQLGLDNAGIPPELRSIAVLWDNHLLESWYPDVPEHRTMWQVYQPMQLFALHYPEFDHFWQLELDMRFTGDAGKFLDRMADFARREPRKQALERSTFMHMQQQIGDYQHFFHTVDRVNDGNSYAWGPIRVPEIQPIGPEPPVRSAREDDFTWGVGEEADLIVTSYCNDVSKAEKWVFRNWIHGFEAGIKTPRFFCPPAIMRSSRALLLSIHEAQLDRAIRVPSEATPPSFALWHGLKLSFPQHPVYYKNREDFTYQEGWWKGGPANSSSGIGPDVLDHPRGLGLTWWWESGWPRQLYDAWLGIELPEDVPFPWIMTKQNDKVYMPNMMVHPVKHR</sequence>
<gene>
    <name evidence="2" type="ORF">QBC34DRAFT_408895</name>
</gene>
<dbReference type="AlphaFoldDB" id="A0AAV9GHY6"/>
<name>A0AAV9GHY6_9PEZI</name>
<dbReference type="PANTHER" id="PTHR36205:SF2">
    <property type="entry name" value="MAJOR FACILITATOR SUPERFAMILY TRANSPORTER"/>
    <property type="match status" value="1"/>
</dbReference>
<dbReference type="Pfam" id="PF11885">
    <property type="entry name" value="DUF3405"/>
    <property type="match status" value="1"/>
</dbReference>
<protein>
    <submittedName>
        <fullName evidence="2">Uncharacterized protein</fullName>
    </submittedName>
</protein>
<dbReference type="PANTHER" id="PTHR36205">
    <property type="entry name" value="CHROMOSOME 19, WHOLE GENOME SHOTGUN SEQUENCE"/>
    <property type="match status" value="1"/>
</dbReference>
<keyword evidence="3" id="KW-1185">Reference proteome</keyword>
<keyword evidence="1" id="KW-1133">Transmembrane helix</keyword>
<proteinExistence type="predicted"/>
<dbReference type="InterPro" id="IPR021822">
    <property type="entry name" value="DUF3405"/>
</dbReference>
<comment type="caution">
    <text evidence="2">The sequence shown here is derived from an EMBL/GenBank/DDBJ whole genome shotgun (WGS) entry which is preliminary data.</text>
</comment>
<evidence type="ECO:0000256" key="1">
    <source>
        <dbReference type="SAM" id="Phobius"/>
    </source>
</evidence>
<organism evidence="2 3">
    <name type="scientific">Podospora aff. communis PSN243</name>
    <dbReference type="NCBI Taxonomy" id="3040156"/>
    <lineage>
        <taxon>Eukaryota</taxon>
        <taxon>Fungi</taxon>
        <taxon>Dikarya</taxon>
        <taxon>Ascomycota</taxon>
        <taxon>Pezizomycotina</taxon>
        <taxon>Sordariomycetes</taxon>
        <taxon>Sordariomycetidae</taxon>
        <taxon>Sordariales</taxon>
        <taxon>Podosporaceae</taxon>
        <taxon>Podospora</taxon>
    </lineage>
</organism>
<evidence type="ECO:0000313" key="3">
    <source>
        <dbReference type="Proteomes" id="UP001321760"/>
    </source>
</evidence>
<feature type="transmembrane region" description="Helical" evidence="1">
    <location>
        <begin position="25"/>
        <end position="48"/>
    </location>
</feature>
<accession>A0AAV9GHY6</accession>